<keyword evidence="1" id="KW-0732">Signal</keyword>
<keyword evidence="3" id="KW-1185">Reference proteome</keyword>
<accession>A0AAV5SF79</accession>
<evidence type="ECO:0000313" key="2">
    <source>
        <dbReference type="EMBL" id="GMS81115.1"/>
    </source>
</evidence>
<proteinExistence type="predicted"/>
<dbReference type="AlphaFoldDB" id="A0AAV5SF79"/>
<evidence type="ECO:0000313" key="3">
    <source>
        <dbReference type="Proteomes" id="UP001432027"/>
    </source>
</evidence>
<feature type="chain" id="PRO_5043439512" description="Plethodontid modulating factor" evidence="1">
    <location>
        <begin position="19"/>
        <end position="92"/>
    </location>
</feature>
<feature type="non-terminal residue" evidence="2">
    <location>
        <position position="92"/>
    </location>
</feature>
<reference evidence="2" key="1">
    <citation type="submission" date="2023-10" db="EMBL/GenBank/DDBJ databases">
        <title>Genome assembly of Pristionchus species.</title>
        <authorList>
            <person name="Yoshida K."/>
            <person name="Sommer R.J."/>
        </authorList>
    </citation>
    <scope>NUCLEOTIDE SEQUENCE</scope>
    <source>
        <strain evidence="2">RS0144</strain>
    </source>
</reference>
<dbReference type="EMBL" id="BTSX01000001">
    <property type="protein sequence ID" value="GMS81115.1"/>
    <property type="molecule type" value="Genomic_DNA"/>
</dbReference>
<protein>
    <recommendedName>
        <fullName evidence="4">Plethodontid modulating factor</fullName>
    </recommendedName>
</protein>
<evidence type="ECO:0000256" key="1">
    <source>
        <dbReference type="SAM" id="SignalP"/>
    </source>
</evidence>
<name>A0AAV5SF79_9BILA</name>
<gene>
    <name evidence="2" type="ORF">PENTCL1PPCAC_3290</name>
</gene>
<evidence type="ECO:0008006" key="4">
    <source>
        <dbReference type="Google" id="ProtNLM"/>
    </source>
</evidence>
<comment type="caution">
    <text evidence="2">The sequence shown here is derived from an EMBL/GenBank/DDBJ whole genome shotgun (WGS) entry which is preliminary data.</text>
</comment>
<organism evidence="2 3">
    <name type="scientific">Pristionchus entomophagus</name>
    <dbReference type="NCBI Taxonomy" id="358040"/>
    <lineage>
        <taxon>Eukaryota</taxon>
        <taxon>Metazoa</taxon>
        <taxon>Ecdysozoa</taxon>
        <taxon>Nematoda</taxon>
        <taxon>Chromadorea</taxon>
        <taxon>Rhabditida</taxon>
        <taxon>Rhabditina</taxon>
        <taxon>Diplogasteromorpha</taxon>
        <taxon>Diplogasteroidea</taxon>
        <taxon>Neodiplogasteridae</taxon>
        <taxon>Pristionchus</taxon>
    </lineage>
</organism>
<dbReference type="Proteomes" id="UP001432027">
    <property type="component" value="Unassembled WGS sequence"/>
</dbReference>
<feature type="signal peptide" evidence="1">
    <location>
        <begin position="1"/>
        <end position="18"/>
    </location>
</feature>
<sequence length="92" mass="9844">MVPLLLLLHLLLSPSIAAIECHVSTKINEQVTFSGSAICGKGVHSCFRSKSANFEMASCGPASPCGDEQTKNSCKPLNKESVCCCHHDHCNK</sequence>